<evidence type="ECO:0000256" key="2">
    <source>
        <dbReference type="SAM" id="SignalP"/>
    </source>
</evidence>
<evidence type="ECO:0000256" key="1">
    <source>
        <dbReference type="ARBA" id="ARBA00006987"/>
    </source>
</evidence>
<dbReference type="Gene3D" id="3.40.190.10">
    <property type="entry name" value="Periplasmic binding protein-like II"/>
    <property type="match status" value="1"/>
</dbReference>
<organism evidence="3 4">
    <name type="scientific">Cupriavidus necator</name>
    <name type="common">Alcaligenes eutrophus</name>
    <name type="synonym">Ralstonia eutropha</name>
    <dbReference type="NCBI Taxonomy" id="106590"/>
    <lineage>
        <taxon>Bacteria</taxon>
        <taxon>Pseudomonadati</taxon>
        <taxon>Pseudomonadota</taxon>
        <taxon>Betaproteobacteria</taxon>
        <taxon>Burkholderiales</taxon>
        <taxon>Burkholderiaceae</taxon>
        <taxon>Cupriavidus</taxon>
    </lineage>
</organism>
<dbReference type="Pfam" id="PF03401">
    <property type="entry name" value="TctC"/>
    <property type="match status" value="1"/>
</dbReference>
<evidence type="ECO:0000313" key="4">
    <source>
        <dbReference type="Proteomes" id="UP000253501"/>
    </source>
</evidence>
<feature type="chain" id="PRO_5016636201" evidence="2">
    <location>
        <begin position="22"/>
        <end position="320"/>
    </location>
</feature>
<feature type="signal peptide" evidence="2">
    <location>
        <begin position="1"/>
        <end position="21"/>
    </location>
</feature>
<dbReference type="PANTHER" id="PTHR42928">
    <property type="entry name" value="TRICARBOXYLATE-BINDING PROTEIN"/>
    <property type="match status" value="1"/>
</dbReference>
<dbReference type="CDD" id="cd07012">
    <property type="entry name" value="PBP2_Bug_TTT"/>
    <property type="match status" value="1"/>
</dbReference>
<proteinExistence type="inferred from homology"/>
<gene>
    <name evidence="3" type="ORF">DDK22_34475</name>
</gene>
<dbReference type="EMBL" id="QDHA01000119">
    <property type="protein sequence ID" value="RCJ03954.1"/>
    <property type="molecule type" value="Genomic_DNA"/>
</dbReference>
<evidence type="ECO:0000313" key="3">
    <source>
        <dbReference type="EMBL" id="RCJ03954.1"/>
    </source>
</evidence>
<dbReference type="PANTHER" id="PTHR42928:SF5">
    <property type="entry name" value="BLR1237 PROTEIN"/>
    <property type="match status" value="1"/>
</dbReference>
<name>A0A367P8R4_CUPNE</name>
<dbReference type="Proteomes" id="UP000253501">
    <property type="component" value="Unassembled WGS sequence"/>
</dbReference>
<protein>
    <submittedName>
        <fullName evidence="3">Tripartite tricarboxylate transporter substrate binding protein</fullName>
    </submittedName>
</protein>
<dbReference type="InterPro" id="IPR042100">
    <property type="entry name" value="Bug_dom1"/>
</dbReference>
<sequence>MKIRSLLAAVLFAATAFGSHAETYPSRPIRLVVGFGAGGPTDVAARTYAARLGEILKQPVIVDNRAGATGGIAANMVTHADPDGYTLIFVTSPMMTMVPVVQKAVGYDPVKSFTPIGLVSDYANVLLVKAGSPVRSVADLTRTAAKGNGVTYGSASIGASNHFCAELLAQMTGTTMLHVPYKGSAQATTDLLGGKIDFMFDATGTAVGQIRGGTVRPLAVTSARRSPALPDVPTMAEAGIRNYSMSGWFAVLGPPNLPRTVVDTLTRANLALGRDKAYEESIRKAGYEPMLTVPAELTEHITRDLALWRGVAAKAGIRPE</sequence>
<dbReference type="Gene3D" id="3.40.190.150">
    <property type="entry name" value="Bordetella uptake gene, domain 1"/>
    <property type="match status" value="1"/>
</dbReference>
<dbReference type="PIRSF" id="PIRSF017082">
    <property type="entry name" value="YflP"/>
    <property type="match status" value="1"/>
</dbReference>
<keyword evidence="2" id="KW-0732">Signal</keyword>
<accession>A0A367P8R4</accession>
<dbReference type="AlphaFoldDB" id="A0A367P8R4"/>
<dbReference type="RefSeq" id="WP_114135841.1">
    <property type="nucleotide sequence ID" value="NZ_CP068434.1"/>
</dbReference>
<reference evidence="3 4" key="1">
    <citation type="submission" date="2018-04" db="EMBL/GenBank/DDBJ databases">
        <title>Cupriavidus necator CR12 genome sequencing and assembly.</title>
        <authorList>
            <person name="Ben Fekih I."/>
            <person name="Mazhar H.S."/>
            <person name="Bello S.K."/>
            <person name="Rensing C."/>
        </authorList>
    </citation>
    <scope>NUCLEOTIDE SEQUENCE [LARGE SCALE GENOMIC DNA]</scope>
    <source>
        <strain evidence="3 4">CR12</strain>
    </source>
</reference>
<dbReference type="InterPro" id="IPR005064">
    <property type="entry name" value="BUG"/>
</dbReference>
<comment type="caution">
    <text evidence="3">The sequence shown here is derived from an EMBL/GenBank/DDBJ whole genome shotgun (WGS) entry which is preliminary data.</text>
</comment>
<dbReference type="SUPFAM" id="SSF53850">
    <property type="entry name" value="Periplasmic binding protein-like II"/>
    <property type="match status" value="1"/>
</dbReference>
<comment type="similarity">
    <text evidence="1">Belongs to the UPF0065 (bug) family.</text>
</comment>